<proteinExistence type="predicted"/>
<dbReference type="RefSeq" id="WP_199391232.1">
    <property type="nucleotide sequence ID" value="NZ_JAEMHL010000028.1"/>
</dbReference>
<evidence type="ECO:0000313" key="2">
    <source>
        <dbReference type="Proteomes" id="UP000614714"/>
    </source>
</evidence>
<dbReference type="Proteomes" id="UP000614714">
    <property type="component" value="Unassembled WGS sequence"/>
</dbReference>
<name>A0ABS0YKE9_9BACT</name>
<organism evidence="1 2">
    <name type="scientific">Geomonas anaerohicana</name>
    <dbReference type="NCBI Taxonomy" id="2798583"/>
    <lineage>
        <taxon>Bacteria</taxon>
        <taxon>Pseudomonadati</taxon>
        <taxon>Thermodesulfobacteriota</taxon>
        <taxon>Desulfuromonadia</taxon>
        <taxon>Geobacterales</taxon>
        <taxon>Geobacteraceae</taxon>
        <taxon>Geomonas</taxon>
    </lineage>
</organism>
<evidence type="ECO:0000313" key="1">
    <source>
        <dbReference type="EMBL" id="MBJ6752843.1"/>
    </source>
</evidence>
<accession>A0ABS0YKE9</accession>
<gene>
    <name evidence="1" type="ORF">JFN91_21725</name>
</gene>
<comment type="caution">
    <text evidence="1">The sequence shown here is derived from an EMBL/GenBank/DDBJ whole genome shotgun (WGS) entry which is preliminary data.</text>
</comment>
<protein>
    <recommendedName>
        <fullName evidence="3">Fibronectin type III domain-containing protein</fullName>
    </recommendedName>
</protein>
<evidence type="ECO:0008006" key="3">
    <source>
        <dbReference type="Google" id="ProtNLM"/>
    </source>
</evidence>
<sequence length="203" mass="22678">MPHNNLPHSEMVTKSEEVRKVWTPELYAYIVSLFPTPERYATLHNRFESSLTGYLKGIPEQVKECEDARMELNKAITAINGLSKAVNHLDPSIAAAFKVTKPATTSTPSVMGTAEDFKIHFDKSGKPYCSFTKFAGAGGYEVWYCVGDPSVEENWQFLTWSTNCQGIYLTGLDRTKTNYIKLRGKRGNSTFGAWSNLAILPPV</sequence>
<keyword evidence="2" id="KW-1185">Reference proteome</keyword>
<reference evidence="1 2" key="1">
    <citation type="submission" date="2020-12" db="EMBL/GenBank/DDBJ databases">
        <title>Geomonas sp. Red421, isolated from paddy soil.</title>
        <authorList>
            <person name="Xu Z."/>
            <person name="Zhang Z."/>
            <person name="Masuda Y."/>
            <person name="Itoh H."/>
            <person name="Senoo K."/>
        </authorList>
    </citation>
    <scope>NUCLEOTIDE SEQUENCE [LARGE SCALE GENOMIC DNA]</scope>
    <source>
        <strain evidence="1 2">Red421</strain>
    </source>
</reference>
<dbReference type="EMBL" id="JAEMHL010000028">
    <property type="protein sequence ID" value="MBJ6752843.1"/>
    <property type="molecule type" value="Genomic_DNA"/>
</dbReference>